<keyword evidence="3" id="KW-1185">Reference proteome</keyword>
<gene>
    <name evidence="2" type="ORF">MSAN_00363400</name>
</gene>
<evidence type="ECO:0000256" key="1">
    <source>
        <dbReference type="SAM" id="Phobius"/>
    </source>
</evidence>
<name>A0A8H6ZCI8_9AGAR</name>
<accession>A0A8H6ZCI8</accession>
<keyword evidence="1" id="KW-1133">Transmembrane helix</keyword>
<reference evidence="2" key="1">
    <citation type="submission" date="2020-05" db="EMBL/GenBank/DDBJ databases">
        <title>Mycena genomes resolve the evolution of fungal bioluminescence.</title>
        <authorList>
            <person name="Tsai I.J."/>
        </authorList>
    </citation>
    <scope>NUCLEOTIDE SEQUENCE</scope>
    <source>
        <strain evidence="2">160909Yilan</strain>
    </source>
</reference>
<dbReference type="Proteomes" id="UP000623467">
    <property type="component" value="Unassembled WGS sequence"/>
</dbReference>
<organism evidence="2 3">
    <name type="scientific">Mycena sanguinolenta</name>
    <dbReference type="NCBI Taxonomy" id="230812"/>
    <lineage>
        <taxon>Eukaryota</taxon>
        <taxon>Fungi</taxon>
        <taxon>Dikarya</taxon>
        <taxon>Basidiomycota</taxon>
        <taxon>Agaricomycotina</taxon>
        <taxon>Agaricomycetes</taxon>
        <taxon>Agaricomycetidae</taxon>
        <taxon>Agaricales</taxon>
        <taxon>Marasmiineae</taxon>
        <taxon>Mycenaceae</taxon>
        <taxon>Mycena</taxon>
    </lineage>
</organism>
<dbReference type="OrthoDB" id="2141050at2759"/>
<evidence type="ECO:0000313" key="3">
    <source>
        <dbReference type="Proteomes" id="UP000623467"/>
    </source>
</evidence>
<dbReference type="AlphaFoldDB" id="A0A8H6ZCI8"/>
<evidence type="ECO:0000313" key="2">
    <source>
        <dbReference type="EMBL" id="KAF7374779.1"/>
    </source>
</evidence>
<proteinExistence type="predicted"/>
<keyword evidence="1" id="KW-0472">Membrane</keyword>
<dbReference type="EMBL" id="JACAZH010000002">
    <property type="protein sequence ID" value="KAF7374779.1"/>
    <property type="molecule type" value="Genomic_DNA"/>
</dbReference>
<comment type="caution">
    <text evidence="2">The sequence shown here is derived from an EMBL/GenBank/DDBJ whole genome shotgun (WGS) entry which is preliminary data.</text>
</comment>
<sequence>MPLLGHVLGGAVFGLTARFWQLAILRKPMMSNPAGHAASTVAFAGAGYYWWQATVYMKGVLAKKEAELREKRAVADGTVLQNALDNPNAELDLPMPPAPAA</sequence>
<keyword evidence="1" id="KW-0812">Transmembrane</keyword>
<protein>
    <submittedName>
        <fullName evidence="2">Uncharacterized protein</fullName>
    </submittedName>
</protein>
<feature type="transmembrane region" description="Helical" evidence="1">
    <location>
        <begin position="6"/>
        <end position="25"/>
    </location>
</feature>